<evidence type="ECO:0000256" key="3">
    <source>
        <dbReference type="ARBA" id="ARBA00022729"/>
    </source>
</evidence>
<dbReference type="InterPro" id="IPR000914">
    <property type="entry name" value="SBP_5_dom"/>
</dbReference>
<protein>
    <submittedName>
        <fullName evidence="6">ABC transporter substrate-binding protein</fullName>
    </submittedName>
</protein>
<dbReference type="GO" id="GO:0015833">
    <property type="term" value="P:peptide transport"/>
    <property type="evidence" value="ECO:0007669"/>
    <property type="project" value="TreeGrafter"/>
</dbReference>
<keyword evidence="4" id="KW-0812">Transmembrane</keyword>
<organism evidence="6 7">
    <name type="scientific">Tumidithrix elongata BACA0141</name>
    <dbReference type="NCBI Taxonomy" id="2716417"/>
    <lineage>
        <taxon>Bacteria</taxon>
        <taxon>Bacillati</taxon>
        <taxon>Cyanobacteriota</taxon>
        <taxon>Cyanophyceae</taxon>
        <taxon>Pseudanabaenales</taxon>
        <taxon>Pseudanabaenaceae</taxon>
        <taxon>Tumidithrix</taxon>
        <taxon>Tumidithrix elongata</taxon>
    </lineage>
</organism>
<gene>
    <name evidence="6" type="ORF">V2H45_19885</name>
</gene>
<proteinExistence type="inferred from homology"/>
<dbReference type="GO" id="GO:1904680">
    <property type="term" value="F:peptide transmembrane transporter activity"/>
    <property type="evidence" value="ECO:0007669"/>
    <property type="project" value="TreeGrafter"/>
</dbReference>
<keyword evidence="4" id="KW-0472">Membrane</keyword>
<dbReference type="PANTHER" id="PTHR30290">
    <property type="entry name" value="PERIPLASMIC BINDING COMPONENT OF ABC TRANSPORTER"/>
    <property type="match status" value="1"/>
</dbReference>
<comment type="similarity">
    <text evidence="1">Belongs to the bacterial solute-binding protein 5 family.</text>
</comment>
<keyword evidence="2" id="KW-0813">Transport</keyword>
<evidence type="ECO:0000313" key="7">
    <source>
        <dbReference type="Proteomes" id="UP001333818"/>
    </source>
</evidence>
<evidence type="ECO:0000256" key="2">
    <source>
        <dbReference type="ARBA" id="ARBA00022448"/>
    </source>
</evidence>
<dbReference type="Proteomes" id="UP001333818">
    <property type="component" value="Unassembled WGS sequence"/>
</dbReference>
<dbReference type="SUPFAM" id="SSF53850">
    <property type="entry name" value="Periplasmic binding protein-like II"/>
    <property type="match status" value="1"/>
</dbReference>
<dbReference type="InterPro" id="IPR030678">
    <property type="entry name" value="Peptide/Ni-bd"/>
</dbReference>
<dbReference type="FunFam" id="3.90.76.10:FF:000004">
    <property type="entry name" value="Peptide ABC transporter substrate-binding protein"/>
    <property type="match status" value="1"/>
</dbReference>
<accession>A0AAW9Q529</accession>
<dbReference type="CDD" id="cd08500">
    <property type="entry name" value="PBP2_NikA_DppA_OppA_like_4"/>
    <property type="match status" value="1"/>
</dbReference>
<evidence type="ECO:0000256" key="4">
    <source>
        <dbReference type="SAM" id="Phobius"/>
    </source>
</evidence>
<feature type="transmembrane region" description="Helical" evidence="4">
    <location>
        <begin position="25"/>
        <end position="44"/>
    </location>
</feature>
<feature type="domain" description="Solute-binding protein family 5" evidence="5">
    <location>
        <begin position="100"/>
        <end position="505"/>
    </location>
</feature>
<keyword evidence="3" id="KW-0732">Signal</keyword>
<dbReference type="InterPro" id="IPR039424">
    <property type="entry name" value="SBP_5"/>
</dbReference>
<evidence type="ECO:0000313" key="6">
    <source>
        <dbReference type="EMBL" id="MEE3719009.1"/>
    </source>
</evidence>
<dbReference type="Gene3D" id="3.90.76.10">
    <property type="entry name" value="Dipeptide-binding Protein, Domain 1"/>
    <property type="match status" value="1"/>
</dbReference>
<dbReference type="GO" id="GO:0043190">
    <property type="term" value="C:ATP-binding cassette (ABC) transporter complex"/>
    <property type="evidence" value="ECO:0007669"/>
    <property type="project" value="InterPro"/>
</dbReference>
<dbReference type="RefSeq" id="WP_330485445.1">
    <property type="nucleotide sequence ID" value="NZ_JAZBJZ010000106.1"/>
</dbReference>
<reference evidence="6" key="1">
    <citation type="submission" date="2024-01" db="EMBL/GenBank/DDBJ databases">
        <title>Bank of Algae and Cyanobacteria of the Azores (BACA) strain genomes.</title>
        <authorList>
            <person name="Luz R."/>
            <person name="Cordeiro R."/>
            <person name="Fonseca A."/>
            <person name="Goncalves V."/>
        </authorList>
    </citation>
    <scope>NUCLEOTIDE SEQUENCE</scope>
    <source>
        <strain evidence="6">BACA0141</strain>
    </source>
</reference>
<dbReference type="GO" id="GO:0042597">
    <property type="term" value="C:periplasmic space"/>
    <property type="evidence" value="ECO:0007669"/>
    <property type="project" value="UniProtKB-ARBA"/>
</dbReference>
<name>A0AAW9Q529_9CYAN</name>
<dbReference type="Pfam" id="PF00496">
    <property type="entry name" value="SBP_bac_5"/>
    <property type="match status" value="1"/>
</dbReference>
<dbReference type="AlphaFoldDB" id="A0AAW9Q529"/>
<evidence type="ECO:0000256" key="1">
    <source>
        <dbReference type="ARBA" id="ARBA00005695"/>
    </source>
</evidence>
<keyword evidence="4" id="KW-1133">Transmembrane helix</keyword>
<dbReference type="EMBL" id="JAZBJZ010000106">
    <property type="protein sequence ID" value="MEE3719009.1"/>
    <property type="molecule type" value="Genomic_DNA"/>
</dbReference>
<dbReference type="Gene3D" id="3.40.190.10">
    <property type="entry name" value="Periplasmic binding protein-like II"/>
    <property type="match status" value="1"/>
</dbReference>
<dbReference type="Gene3D" id="3.10.105.10">
    <property type="entry name" value="Dipeptide-binding Protein, Domain 3"/>
    <property type="match status" value="1"/>
</dbReference>
<sequence length="608" mass="68947">MKPYPKSNAIGINPRQRLRRNSKSTLRLLILLLIAAVSSIFLMGCSTLSGDTHPEKNRLVDFILSDPKTFNPVLVGDATSSQVLGLVFNGLLNSDGVTSELKPELAEKWEVSDDGLRIMFTLRPNLKWSDGAPLTADDVLFTFQDIIFNEQIPTSSRDILKVGKKKELPKIEKLDDRRIAFSLSEPFAPFLRTVGGTGILPKHILGKTITETDDKKRPKFLETWTLKTPVTELVGNAAYTIAEYRPSERFIFKPNPYYWNQPKPYIEKFIYQIVGSIDTAFLKFRSRELDIYNLRGEDFQLLKREEQRNKFKIYNNGPSTGELFVMFNLNKGRDPKTNQPFVEPMKSKWYNDVNFRRAIAYAIDRQTMITNTYRGLGAPQDSPISVPSPYFLSEKEGLKTYNYDPQKAKELLLQAGFRYNSENKLQDAQGNPVRFTLLTNSGSNPVRGQVGTQIKNDLDKIGIAVDFTGIDFNILVDKLDNSKQWDAIILGFTGGVEPHGSINLWATDGELHMFNKGPNPDEPSYPGREIAPWEKEIHDLMIKASQEIKEDKRKAVYAQYQQLVQEQLPLIHLVTPLSLVAIRDRVEGVKPSAIGGALWNLEELKLTE</sequence>
<keyword evidence="7" id="KW-1185">Reference proteome</keyword>
<dbReference type="PIRSF" id="PIRSF002741">
    <property type="entry name" value="MppA"/>
    <property type="match status" value="1"/>
</dbReference>
<evidence type="ECO:0000259" key="5">
    <source>
        <dbReference type="Pfam" id="PF00496"/>
    </source>
</evidence>
<comment type="caution">
    <text evidence="6">The sequence shown here is derived from an EMBL/GenBank/DDBJ whole genome shotgun (WGS) entry which is preliminary data.</text>
</comment>
<dbReference type="PANTHER" id="PTHR30290:SF9">
    <property type="entry name" value="OLIGOPEPTIDE-BINDING PROTEIN APPA"/>
    <property type="match status" value="1"/>
</dbReference>